<dbReference type="RefSeq" id="WP_092311393.1">
    <property type="nucleotide sequence ID" value="NZ_FOZV01000005.1"/>
</dbReference>
<dbReference type="AlphaFoldDB" id="A0A1I6SMF6"/>
<name>A0A1I6SMF6_9CAUL</name>
<reference evidence="2" key="1">
    <citation type="submission" date="2016-10" db="EMBL/GenBank/DDBJ databases">
        <authorList>
            <person name="Varghese N."/>
            <person name="Submissions S."/>
        </authorList>
    </citation>
    <scope>NUCLEOTIDE SEQUENCE [LARGE SCALE GENOMIC DNA]</scope>
    <source>
        <strain evidence="2">CGMCC 1.10683</strain>
    </source>
</reference>
<proteinExistence type="predicted"/>
<accession>A0A1I6SMF6</accession>
<dbReference type="Proteomes" id="UP000198788">
    <property type="component" value="Unassembled WGS sequence"/>
</dbReference>
<keyword evidence="2" id="KW-1185">Reference proteome</keyword>
<protein>
    <submittedName>
        <fullName evidence="1">Uncharacterized protein</fullName>
    </submittedName>
</protein>
<evidence type="ECO:0000313" key="1">
    <source>
        <dbReference type="EMBL" id="SFS78152.1"/>
    </source>
</evidence>
<dbReference type="STRING" id="871741.SAMN05192570_2582"/>
<organism evidence="1 2">
    <name type="scientific">Brevundimonas viscosa</name>
    <dbReference type="NCBI Taxonomy" id="871741"/>
    <lineage>
        <taxon>Bacteria</taxon>
        <taxon>Pseudomonadati</taxon>
        <taxon>Pseudomonadota</taxon>
        <taxon>Alphaproteobacteria</taxon>
        <taxon>Caulobacterales</taxon>
        <taxon>Caulobacteraceae</taxon>
        <taxon>Brevundimonas</taxon>
    </lineage>
</organism>
<sequence length="75" mass="7947">MSQTFDSYFCIVVTPDEPVADLCVLDAVDDAAALRAASEIAHAWPAARRVEVYRGERPIGVISAATPDASLLEAA</sequence>
<dbReference type="EMBL" id="FOZV01000005">
    <property type="protein sequence ID" value="SFS78152.1"/>
    <property type="molecule type" value="Genomic_DNA"/>
</dbReference>
<gene>
    <name evidence="1" type="ORF">SAMN05192570_2582</name>
</gene>
<evidence type="ECO:0000313" key="2">
    <source>
        <dbReference type="Proteomes" id="UP000198788"/>
    </source>
</evidence>